<dbReference type="CDD" id="cd04301">
    <property type="entry name" value="NAT_SF"/>
    <property type="match status" value="1"/>
</dbReference>
<proteinExistence type="predicted"/>
<evidence type="ECO:0000313" key="2">
    <source>
        <dbReference type="EMBL" id="NNU16547.1"/>
    </source>
</evidence>
<dbReference type="Proteomes" id="UP000536835">
    <property type="component" value="Unassembled WGS sequence"/>
</dbReference>
<protein>
    <submittedName>
        <fullName evidence="2">GNAT family N-acetyltransferase</fullName>
    </submittedName>
</protein>
<dbReference type="SUPFAM" id="SSF55729">
    <property type="entry name" value="Acyl-CoA N-acyltransferases (Nat)"/>
    <property type="match status" value="1"/>
</dbReference>
<dbReference type="InterPro" id="IPR000182">
    <property type="entry name" value="GNAT_dom"/>
</dbReference>
<dbReference type="PROSITE" id="PS51186">
    <property type="entry name" value="GNAT"/>
    <property type="match status" value="1"/>
</dbReference>
<dbReference type="PANTHER" id="PTHR43072">
    <property type="entry name" value="N-ACETYLTRANSFERASE"/>
    <property type="match status" value="1"/>
</dbReference>
<name>A0A7Y3RLZ8_9PROT</name>
<keyword evidence="2" id="KW-0808">Transferase</keyword>
<evidence type="ECO:0000313" key="3">
    <source>
        <dbReference type="Proteomes" id="UP000536835"/>
    </source>
</evidence>
<reference evidence="2 3" key="1">
    <citation type="submission" date="2020-05" db="EMBL/GenBank/DDBJ databases">
        <title>Parvularcula mediterraneae sp. nov., isolated from polypropylene straw from shallow seawater of the seashore of Laganas in Zakynthos island, Greece.</title>
        <authorList>
            <person name="Szabo I."/>
            <person name="Al-Omari J."/>
            <person name="Rado J."/>
            <person name="Szerdahelyi G.S."/>
        </authorList>
    </citation>
    <scope>NUCLEOTIDE SEQUENCE [LARGE SCALE GENOMIC DNA]</scope>
    <source>
        <strain evidence="2 3">ZS-1/3</strain>
    </source>
</reference>
<dbReference type="PANTHER" id="PTHR43072:SF60">
    <property type="entry name" value="L-2,4-DIAMINOBUTYRIC ACID ACETYLTRANSFERASE"/>
    <property type="match status" value="1"/>
</dbReference>
<keyword evidence="3" id="KW-1185">Reference proteome</keyword>
<gene>
    <name evidence="2" type="ORF">HK107_09465</name>
</gene>
<dbReference type="EMBL" id="JABFCX010000003">
    <property type="protein sequence ID" value="NNU16547.1"/>
    <property type="molecule type" value="Genomic_DNA"/>
</dbReference>
<dbReference type="Pfam" id="PF00583">
    <property type="entry name" value="Acetyltransf_1"/>
    <property type="match status" value="1"/>
</dbReference>
<dbReference type="AlphaFoldDB" id="A0A7Y3RLZ8"/>
<sequence>MAAKGDGLSVRRLGEGDIGAYRALIEVYRIAFEDDGNYPPGGVSEAWIAERLRDPGLIMMVAEKDGAIIGGLSAYILQKFELERSEVYIYDLAVLDAFRRQGAATALIEGLKPVARAAGAWVIYVQADYEDPPAIALYTRLGVREDVLHFDIAPD</sequence>
<accession>A0A7Y3RLZ8</accession>
<organism evidence="2 3">
    <name type="scientific">Parvularcula mediterranea</name>
    <dbReference type="NCBI Taxonomy" id="2732508"/>
    <lineage>
        <taxon>Bacteria</taxon>
        <taxon>Pseudomonadati</taxon>
        <taxon>Pseudomonadota</taxon>
        <taxon>Alphaproteobacteria</taxon>
        <taxon>Parvularculales</taxon>
        <taxon>Parvularculaceae</taxon>
        <taxon>Parvularcula</taxon>
    </lineage>
</organism>
<dbReference type="InterPro" id="IPR016181">
    <property type="entry name" value="Acyl_CoA_acyltransferase"/>
</dbReference>
<evidence type="ECO:0000259" key="1">
    <source>
        <dbReference type="PROSITE" id="PS51186"/>
    </source>
</evidence>
<dbReference type="Gene3D" id="3.40.630.30">
    <property type="match status" value="1"/>
</dbReference>
<feature type="domain" description="N-acetyltransferase" evidence="1">
    <location>
        <begin position="8"/>
        <end position="155"/>
    </location>
</feature>
<comment type="caution">
    <text evidence="2">The sequence shown here is derived from an EMBL/GenBank/DDBJ whole genome shotgun (WGS) entry which is preliminary data.</text>
</comment>
<dbReference type="RefSeq" id="WP_173199109.1">
    <property type="nucleotide sequence ID" value="NZ_JABFCX010000003.1"/>
</dbReference>
<dbReference type="GO" id="GO:0016747">
    <property type="term" value="F:acyltransferase activity, transferring groups other than amino-acyl groups"/>
    <property type="evidence" value="ECO:0007669"/>
    <property type="project" value="InterPro"/>
</dbReference>